<protein>
    <recommendedName>
        <fullName evidence="3">ABC transporter substrate-binding protein PnrA-like domain-containing protein</fullName>
    </recommendedName>
</protein>
<feature type="chain" id="PRO_5022857815" description="ABC transporter substrate-binding protein PnrA-like domain-containing protein" evidence="2">
    <location>
        <begin position="26"/>
        <end position="124"/>
    </location>
</feature>
<dbReference type="InterPro" id="IPR052910">
    <property type="entry name" value="ABC-Purine-Binding"/>
</dbReference>
<dbReference type="PANTHER" id="PTHR43208">
    <property type="entry name" value="ABC TRANSPORTER SUBSTRATE-BINDING PROTEIN"/>
    <property type="match status" value="1"/>
</dbReference>
<organism evidence="4 5">
    <name type="scientific">Pseudomonas fluorescens</name>
    <dbReference type="NCBI Taxonomy" id="294"/>
    <lineage>
        <taxon>Bacteria</taxon>
        <taxon>Pseudomonadati</taxon>
        <taxon>Pseudomonadota</taxon>
        <taxon>Gammaproteobacteria</taxon>
        <taxon>Pseudomonadales</taxon>
        <taxon>Pseudomonadaceae</taxon>
        <taxon>Pseudomonas</taxon>
    </lineage>
</organism>
<gene>
    <name evidence="4" type="ORF">PS645_02504</name>
</gene>
<evidence type="ECO:0000256" key="2">
    <source>
        <dbReference type="SAM" id="SignalP"/>
    </source>
</evidence>
<reference evidence="4 5" key="1">
    <citation type="submission" date="2019-09" db="EMBL/GenBank/DDBJ databases">
        <authorList>
            <person name="Chandra G."/>
            <person name="Truman W A."/>
        </authorList>
    </citation>
    <scope>NUCLEOTIDE SEQUENCE [LARGE SCALE GENOMIC DNA]</scope>
    <source>
        <strain evidence="4">PS645</strain>
    </source>
</reference>
<evidence type="ECO:0000259" key="3">
    <source>
        <dbReference type="Pfam" id="PF02608"/>
    </source>
</evidence>
<evidence type="ECO:0000313" key="4">
    <source>
        <dbReference type="EMBL" id="VVM85628.1"/>
    </source>
</evidence>
<name>A0A5E6TCG2_PSEFL</name>
<evidence type="ECO:0000313" key="5">
    <source>
        <dbReference type="Proteomes" id="UP000325607"/>
    </source>
</evidence>
<dbReference type="PANTHER" id="PTHR43208:SF1">
    <property type="entry name" value="ABC TRANSPORTER SUBSTRATE-BINDING PROTEIN"/>
    <property type="match status" value="1"/>
</dbReference>
<dbReference type="Proteomes" id="UP000325607">
    <property type="component" value="Unassembled WGS sequence"/>
</dbReference>
<dbReference type="InterPro" id="IPR003760">
    <property type="entry name" value="PnrA-like"/>
</dbReference>
<dbReference type="Pfam" id="PF02608">
    <property type="entry name" value="Bmp"/>
    <property type="match status" value="1"/>
</dbReference>
<keyword evidence="1 2" id="KW-0732">Signal</keyword>
<feature type="domain" description="ABC transporter substrate-binding protein PnrA-like" evidence="3">
    <location>
        <begin position="46"/>
        <end position="124"/>
    </location>
</feature>
<dbReference type="GO" id="GO:0005886">
    <property type="term" value="C:plasma membrane"/>
    <property type="evidence" value="ECO:0007669"/>
    <property type="project" value="InterPro"/>
</dbReference>
<feature type="signal peptide" evidence="2">
    <location>
        <begin position="1"/>
        <end position="25"/>
    </location>
</feature>
<accession>A0A5E6TCG2</accession>
<sequence length="124" mass="13328" precursor="true">MHERPLKQWLCAVAAAIGLSASLNASVTDPLKIGFVYIGPIVDQQDKNPGTEMKLAWVNSWFDPDKETDAANVLMDQGVNVAFQHSDSPAPIQAAEKRGVFAVGNASDMAYFGPKAVLTLIVND</sequence>
<evidence type="ECO:0000256" key="1">
    <source>
        <dbReference type="ARBA" id="ARBA00022729"/>
    </source>
</evidence>
<dbReference type="EMBL" id="CABVGX010000017">
    <property type="protein sequence ID" value="VVM85628.1"/>
    <property type="molecule type" value="Genomic_DNA"/>
</dbReference>
<dbReference type="Gene3D" id="3.40.50.2300">
    <property type="match status" value="1"/>
</dbReference>
<dbReference type="AlphaFoldDB" id="A0A5E6TCG2"/>
<proteinExistence type="predicted"/>